<dbReference type="InterPro" id="IPR027231">
    <property type="entry name" value="Semaphorin"/>
</dbReference>
<proteinExistence type="predicted"/>
<evidence type="ECO:0000313" key="4">
    <source>
        <dbReference type="Proteomes" id="UP001249851"/>
    </source>
</evidence>
<organism evidence="3 4">
    <name type="scientific">Acropora cervicornis</name>
    <name type="common">Staghorn coral</name>
    <dbReference type="NCBI Taxonomy" id="6130"/>
    <lineage>
        <taxon>Eukaryota</taxon>
        <taxon>Metazoa</taxon>
        <taxon>Cnidaria</taxon>
        <taxon>Anthozoa</taxon>
        <taxon>Hexacorallia</taxon>
        <taxon>Scleractinia</taxon>
        <taxon>Astrocoeniina</taxon>
        <taxon>Acroporidae</taxon>
        <taxon>Acropora</taxon>
    </lineage>
</organism>
<reference evidence="3" key="2">
    <citation type="journal article" date="2023" name="Science">
        <title>Genomic signatures of disease resistance in endangered staghorn corals.</title>
        <authorList>
            <person name="Vollmer S.V."/>
            <person name="Selwyn J.D."/>
            <person name="Despard B.A."/>
            <person name="Roesel C.L."/>
        </authorList>
    </citation>
    <scope>NUCLEOTIDE SEQUENCE</scope>
    <source>
        <strain evidence="3">K2</strain>
    </source>
</reference>
<dbReference type="Gene3D" id="2.130.10.10">
    <property type="entry name" value="YVTN repeat-like/Quinoprotein amine dehydrogenase"/>
    <property type="match status" value="1"/>
</dbReference>
<sequence length="451" mass="51265">MNPNNEASHREHLNVRCFCRLELLEMTKSITKMKLMLLALYFAFRTSQEESISPYKEIKKFVKLFKPSGMNASTYYLLSIDEKHNNLVVGAENDVFLVNLDSMESYEHWNVSQQPGNGAFVKLILPFEDRILLCWVEKPNSTGSCTWRNRTTLGEAPESDQGYVFKPKEKYNAPSSSPDQNDTAIITEDGSLFVGTFVPGRNLSVIYSKSVKHPQLPEVFSATQSSFYEDVDFVRSFEIGPYVYFFFRERSLECSSCGKVKTSRVARVCKGDRGGQYRLLDTFVSFQKAKLMCSDWKNYALNFNEIQDVWWDDRTERFYAAFSSQPNGPAISAICIYSLSSINRIFSESDFISFTSETKVWTKKRNNFGEYFPGCKVNSKYLKSSYSAVADGVMATRDMLSSAYGDLTHDPLMADGVQPVGLKAWFINEIRMTGVSLDVVGKNNVVYVSTD</sequence>
<dbReference type="GO" id="GO:0005886">
    <property type="term" value="C:plasma membrane"/>
    <property type="evidence" value="ECO:0007669"/>
    <property type="project" value="TreeGrafter"/>
</dbReference>
<dbReference type="InterPro" id="IPR001627">
    <property type="entry name" value="Semap_dom"/>
</dbReference>
<dbReference type="PANTHER" id="PTHR11036:SF127">
    <property type="entry name" value="SEMAPHORIN-1A"/>
    <property type="match status" value="1"/>
</dbReference>
<reference evidence="3" key="1">
    <citation type="journal article" date="2023" name="G3 (Bethesda)">
        <title>Whole genome assembly and annotation of the endangered Caribbean coral Acropora cervicornis.</title>
        <authorList>
            <person name="Selwyn J.D."/>
            <person name="Vollmer S.V."/>
        </authorList>
    </citation>
    <scope>NUCLEOTIDE SEQUENCE</scope>
    <source>
        <strain evidence="3">K2</strain>
    </source>
</reference>
<gene>
    <name evidence="3" type="ORF">P5673_015865</name>
</gene>
<dbReference type="SMART" id="SM00630">
    <property type="entry name" value="Sema"/>
    <property type="match status" value="1"/>
</dbReference>
<dbReference type="InterPro" id="IPR036352">
    <property type="entry name" value="Semap_dom_sf"/>
</dbReference>
<dbReference type="EMBL" id="JARQWQ010000033">
    <property type="protein sequence ID" value="KAK2561363.1"/>
    <property type="molecule type" value="Genomic_DNA"/>
</dbReference>
<dbReference type="PROSITE" id="PS51004">
    <property type="entry name" value="SEMA"/>
    <property type="match status" value="1"/>
</dbReference>
<accession>A0AAD9V4W5</accession>
<comment type="caution">
    <text evidence="3">The sequence shown here is derived from an EMBL/GenBank/DDBJ whole genome shotgun (WGS) entry which is preliminary data.</text>
</comment>
<dbReference type="SUPFAM" id="SSF101912">
    <property type="entry name" value="Sema domain"/>
    <property type="match status" value="1"/>
</dbReference>
<dbReference type="GO" id="GO:0030215">
    <property type="term" value="F:semaphorin receptor binding"/>
    <property type="evidence" value="ECO:0007669"/>
    <property type="project" value="InterPro"/>
</dbReference>
<evidence type="ECO:0000313" key="3">
    <source>
        <dbReference type="EMBL" id="KAK2561363.1"/>
    </source>
</evidence>
<dbReference type="Proteomes" id="UP001249851">
    <property type="component" value="Unassembled WGS sequence"/>
</dbReference>
<comment type="caution">
    <text evidence="1">Lacks conserved residue(s) required for the propagation of feature annotation.</text>
</comment>
<dbReference type="AlphaFoldDB" id="A0AAD9V4W5"/>
<keyword evidence="4" id="KW-1185">Reference proteome</keyword>
<evidence type="ECO:0000259" key="2">
    <source>
        <dbReference type="PROSITE" id="PS51004"/>
    </source>
</evidence>
<dbReference type="GO" id="GO:0045499">
    <property type="term" value="F:chemorepellent activity"/>
    <property type="evidence" value="ECO:0007669"/>
    <property type="project" value="TreeGrafter"/>
</dbReference>
<dbReference type="Pfam" id="PF01403">
    <property type="entry name" value="Sema"/>
    <property type="match status" value="1"/>
</dbReference>
<dbReference type="GO" id="GO:0030335">
    <property type="term" value="P:positive regulation of cell migration"/>
    <property type="evidence" value="ECO:0007669"/>
    <property type="project" value="TreeGrafter"/>
</dbReference>
<feature type="domain" description="Sema" evidence="2">
    <location>
        <begin position="47"/>
        <end position="451"/>
    </location>
</feature>
<protein>
    <submittedName>
        <fullName evidence="3">Semaphorin-5A</fullName>
    </submittedName>
</protein>
<evidence type="ECO:0000256" key="1">
    <source>
        <dbReference type="PROSITE-ProRule" id="PRU00352"/>
    </source>
</evidence>
<dbReference type="PANTHER" id="PTHR11036">
    <property type="entry name" value="SEMAPHORIN"/>
    <property type="match status" value="1"/>
</dbReference>
<dbReference type="InterPro" id="IPR015943">
    <property type="entry name" value="WD40/YVTN_repeat-like_dom_sf"/>
</dbReference>
<name>A0AAD9V4W5_ACRCE</name>